<evidence type="ECO:0000256" key="1">
    <source>
        <dbReference type="SAM" id="Phobius"/>
    </source>
</evidence>
<keyword evidence="1" id="KW-0812">Transmembrane</keyword>
<dbReference type="PANTHER" id="PTHR37309">
    <property type="entry name" value="SLR0284 PROTEIN"/>
    <property type="match status" value="1"/>
</dbReference>
<keyword evidence="3" id="KW-1185">Reference proteome</keyword>
<evidence type="ECO:0000313" key="3">
    <source>
        <dbReference type="Proteomes" id="UP000192660"/>
    </source>
</evidence>
<keyword evidence="1" id="KW-0472">Membrane</keyword>
<feature type="transmembrane region" description="Helical" evidence="1">
    <location>
        <begin position="7"/>
        <end position="25"/>
    </location>
</feature>
<feature type="transmembrane region" description="Helical" evidence="1">
    <location>
        <begin position="91"/>
        <end position="110"/>
    </location>
</feature>
<reference evidence="3" key="1">
    <citation type="submission" date="2017-04" db="EMBL/GenBank/DDBJ databases">
        <authorList>
            <person name="Varghese N."/>
            <person name="Submissions S."/>
        </authorList>
    </citation>
    <scope>NUCLEOTIDE SEQUENCE [LARGE SCALE GENOMIC DNA]</scope>
    <source>
        <strain evidence="3">DSM 9293</strain>
    </source>
</reference>
<keyword evidence="1" id="KW-1133">Transmembrane helix</keyword>
<dbReference type="Proteomes" id="UP000192660">
    <property type="component" value="Unassembled WGS sequence"/>
</dbReference>
<dbReference type="OrthoDB" id="7205479at2"/>
<dbReference type="Pfam" id="PF04020">
    <property type="entry name" value="Phage_holin_4_2"/>
    <property type="match status" value="1"/>
</dbReference>
<dbReference type="RefSeq" id="WP_020374019.1">
    <property type="nucleotide sequence ID" value="NZ_FWWY01000001.1"/>
</dbReference>
<name>A0A1W1WGS8_SULTA</name>
<evidence type="ECO:0000313" key="2">
    <source>
        <dbReference type="EMBL" id="SMC05260.1"/>
    </source>
</evidence>
<dbReference type="EMBL" id="FWWY01000001">
    <property type="protein sequence ID" value="SMC05260.1"/>
    <property type="molecule type" value="Genomic_DNA"/>
</dbReference>
<organism evidence="2 3">
    <name type="scientific">Sulfobacillus thermosulfidooxidans (strain DSM 9293 / VKM B-1269 / AT-1)</name>
    <dbReference type="NCBI Taxonomy" id="929705"/>
    <lineage>
        <taxon>Bacteria</taxon>
        <taxon>Bacillati</taxon>
        <taxon>Bacillota</taxon>
        <taxon>Clostridia</taxon>
        <taxon>Eubacteriales</taxon>
        <taxon>Clostridiales Family XVII. Incertae Sedis</taxon>
        <taxon>Sulfobacillus</taxon>
    </lineage>
</organism>
<gene>
    <name evidence="2" type="ORF">SAMN00768000_2128</name>
</gene>
<sequence>MRWLTVWIASAIGLAVISHIHLGIMAKSTEAILVAALVLGLVNTTIKPIVKLLTLPINLLTFGLFGWVINALMLWLVSAIVPGFIVHGFGAAFWGALILSIVSGVVGWIIRYA</sequence>
<protein>
    <submittedName>
        <fullName evidence="2">Putative membrane protein</fullName>
    </submittedName>
</protein>
<feature type="transmembrane region" description="Helical" evidence="1">
    <location>
        <begin position="62"/>
        <end position="85"/>
    </location>
</feature>
<dbReference type="InterPro" id="IPR007165">
    <property type="entry name" value="Phage_holin_4_2"/>
</dbReference>
<accession>A0A1W1WGS8</accession>
<dbReference type="STRING" id="28034.BFX07_03415"/>
<proteinExistence type="predicted"/>
<dbReference type="AlphaFoldDB" id="A0A1W1WGS8"/>
<feature type="transmembrane region" description="Helical" evidence="1">
    <location>
        <begin position="31"/>
        <end position="50"/>
    </location>
</feature>
<dbReference type="PANTHER" id="PTHR37309:SF1">
    <property type="entry name" value="SLR0284 PROTEIN"/>
    <property type="match status" value="1"/>
</dbReference>